<dbReference type="InterPro" id="IPR048284">
    <property type="entry name" value="EryCIII-like_N"/>
</dbReference>
<dbReference type="GO" id="GO:0017000">
    <property type="term" value="P:antibiotic biosynthetic process"/>
    <property type="evidence" value="ECO:0007669"/>
    <property type="project" value="UniProtKB-KW"/>
</dbReference>
<dbReference type="CDD" id="cd03784">
    <property type="entry name" value="GT1_Gtf-like"/>
    <property type="match status" value="1"/>
</dbReference>
<name>A0A318MDK2_9PSEU</name>
<dbReference type="SUPFAM" id="SSF53756">
    <property type="entry name" value="UDP-Glycosyltransferase/glycogen phosphorylase"/>
    <property type="match status" value="1"/>
</dbReference>
<dbReference type="Pfam" id="PF21036">
    <property type="entry name" value="EryCIII-like_N"/>
    <property type="match status" value="1"/>
</dbReference>
<dbReference type="FunFam" id="3.40.50.2000:FF:000072">
    <property type="entry name" value="Glycosyl transferase"/>
    <property type="match status" value="1"/>
</dbReference>
<keyword evidence="2" id="KW-0328">Glycosyltransferase</keyword>
<comment type="similarity">
    <text evidence="1">Belongs to the glycosyltransferase 28 family.</text>
</comment>
<keyword evidence="8" id="KW-1185">Reference proteome</keyword>
<dbReference type="NCBIfam" id="TIGR04516">
    <property type="entry name" value="glycosyl_450act"/>
    <property type="match status" value="1"/>
</dbReference>
<evidence type="ECO:0000313" key="8">
    <source>
        <dbReference type="Proteomes" id="UP000247892"/>
    </source>
</evidence>
<keyword evidence="3 7" id="KW-0808">Transferase</keyword>
<sequence>MVPLAWALRAAGHEVRVASQGALADTITGAGLTAVPVGEDHGLERVLAAKAEGSAPTIDFGALRSGEPDFDWLLGFYTMLVPTFFAAVNNESMVDDLVTLAREWEPDLVVWEPLTWAGGVAALASGAAHARLLWGPDVLGRTREHFVRALDRLPPEHRDDPLGEWLGWTLRRHGLDFDESVTRGDWAIEQDPPSVRIAVGQHTVPMRYVPYNGPAVVPGWVRTPPARPRVCVSLGVSARNGMGTSTVSLGDLLDGLSDLDAEVVATLNAGQRAGLTSVPGNVRLVEFVPLHALLPSCSAIVHHGGAGTWGTAMRYAVPQVVVPEIWDAPLKAAMLADTGAGLVQRAGELTPGSLRAKVSRVLGEPSFAEAARRLRDEQQAQPAPAAVVGELERLTSKYRRERG</sequence>
<dbReference type="GO" id="GO:0016758">
    <property type="term" value="F:hexosyltransferase activity"/>
    <property type="evidence" value="ECO:0007669"/>
    <property type="project" value="UniProtKB-ARBA"/>
</dbReference>
<feature type="domain" description="Erythromycin biosynthesis protein CIII-like N-terminal" evidence="6">
    <location>
        <begin position="6"/>
        <end position="235"/>
    </location>
</feature>
<evidence type="ECO:0000256" key="3">
    <source>
        <dbReference type="ARBA" id="ARBA00022679"/>
    </source>
</evidence>
<protein>
    <submittedName>
        <fullName evidence="7">Glycosyl transferase family 28</fullName>
    </submittedName>
</protein>
<dbReference type="InterPro" id="IPR002213">
    <property type="entry name" value="UDP_glucos_trans"/>
</dbReference>
<dbReference type="InterPro" id="IPR050426">
    <property type="entry name" value="Glycosyltransferase_28"/>
</dbReference>
<evidence type="ECO:0000259" key="6">
    <source>
        <dbReference type="Pfam" id="PF21036"/>
    </source>
</evidence>
<dbReference type="InterPro" id="IPR030953">
    <property type="entry name" value="Glycosyl_450act"/>
</dbReference>
<dbReference type="Gene3D" id="3.40.50.2000">
    <property type="entry name" value="Glycogen Phosphorylase B"/>
    <property type="match status" value="2"/>
</dbReference>
<reference evidence="7 8" key="1">
    <citation type="submission" date="2016-07" db="EMBL/GenBank/DDBJ databases">
        <title>Draft genome sequence of Prauserella sp. YIM 121212, isolated from alkaline soil.</title>
        <authorList>
            <person name="Ruckert C."/>
            <person name="Albersmeier A."/>
            <person name="Jiang C.-L."/>
            <person name="Jiang Y."/>
            <person name="Kalinowski J."/>
            <person name="Schneider O."/>
            <person name="Winkler A."/>
            <person name="Zotchev S.B."/>
        </authorList>
    </citation>
    <scope>NUCLEOTIDE SEQUENCE [LARGE SCALE GENOMIC DNA]</scope>
    <source>
        <strain evidence="7 8">YIM 121212</strain>
    </source>
</reference>
<dbReference type="Proteomes" id="UP000247892">
    <property type="component" value="Unassembled WGS sequence"/>
</dbReference>
<feature type="domain" description="Erythromycin biosynthesis protein CIII-like C-terminal" evidence="5">
    <location>
        <begin position="252"/>
        <end position="394"/>
    </location>
</feature>
<accession>A0A318MDK2</accession>
<dbReference type="Pfam" id="PF06722">
    <property type="entry name" value="EryCIII-like_C"/>
    <property type="match status" value="1"/>
</dbReference>
<dbReference type="PANTHER" id="PTHR48050">
    <property type="entry name" value="STEROL 3-BETA-GLUCOSYLTRANSFERASE"/>
    <property type="match status" value="1"/>
</dbReference>
<dbReference type="EMBL" id="MASU01000005">
    <property type="protein sequence ID" value="PXY36949.1"/>
    <property type="molecule type" value="Genomic_DNA"/>
</dbReference>
<dbReference type="PANTHER" id="PTHR48050:SF13">
    <property type="entry name" value="STEROL 3-BETA-GLUCOSYLTRANSFERASE UGT80A2"/>
    <property type="match status" value="1"/>
</dbReference>
<comment type="caution">
    <text evidence="7">The sequence shown here is derived from an EMBL/GenBank/DDBJ whole genome shotgun (WGS) entry which is preliminary data.</text>
</comment>
<proteinExistence type="inferred from homology"/>
<dbReference type="InterPro" id="IPR010610">
    <property type="entry name" value="EryCIII-like_C"/>
</dbReference>
<gene>
    <name evidence="7" type="ORF">BA062_12885</name>
</gene>
<evidence type="ECO:0000256" key="2">
    <source>
        <dbReference type="ARBA" id="ARBA00022676"/>
    </source>
</evidence>
<evidence type="ECO:0000256" key="1">
    <source>
        <dbReference type="ARBA" id="ARBA00006962"/>
    </source>
</evidence>
<dbReference type="GO" id="GO:0008194">
    <property type="term" value="F:UDP-glycosyltransferase activity"/>
    <property type="evidence" value="ECO:0007669"/>
    <property type="project" value="InterPro"/>
</dbReference>
<keyword evidence="4" id="KW-0045">Antibiotic biosynthesis</keyword>
<organism evidence="7 8">
    <name type="scientific">Prauserella flavalba</name>
    <dbReference type="NCBI Taxonomy" id="1477506"/>
    <lineage>
        <taxon>Bacteria</taxon>
        <taxon>Bacillati</taxon>
        <taxon>Actinomycetota</taxon>
        <taxon>Actinomycetes</taxon>
        <taxon>Pseudonocardiales</taxon>
        <taxon>Pseudonocardiaceae</taxon>
        <taxon>Prauserella</taxon>
    </lineage>
</organism>
<evidence type="ECO:0000256" key="4">
    <source>
        <dbReference type="ARBA" id="ARBA00023194"/>
    </source>
</evidence>
<evidence type="ECO:0000313" key="7">
    <source>
        <dbReference type="EMBL" id="PXY36949.1"/>
    </source>
</evidence>
<evidence type="ECO:0000259" key="5">
    <source>
        <dbReference type="Pfam" id="PF06722"/>
    </source>
</evidence>
<dbReference type="AlphaFoldDB" id="A0A318MDK2"/>